<dbReference type="Proteomes" id="UP000187412">
    <property type="component" value="Unassembled WGS sequence"/>
</dbReference>
<evidence type="ECO:0000259" key="3">
    <source>
        <dbReference type="PROSITE" id="PS51186"/>
    </source>
</evidence>
<keyword evidence="2" id="KW-0012">Acyltransferase</keyword>
<proteinExistence type="predicted"/>
<dbReference type="InterPro" id="IPR050832">
    <property type="entry name" value="Bact_Acetyltransf"/>
</dbReference>
<dbReference type="Pfam" id="PF00583">
    <property type="entry name" value="Acetyltransf_1"/>
    <property type="match status" value="1"/>
</dbReference>
<keyword evidence="1" id="KW-0808">Transferase</keyword>
<evidence type="ECO:0000313" key="4">
    <source>
        <dbReference type="EMBL" id="OMD41257.1"/>
    </source>
</evidence>
<dbReference type="CDD" id="cd04301">
    <property type="entry name" value="NAT_SF"/>
    <property type="match status" value="1"/>
</dbReference>
<dbReference type="PROSITE" id="PS51186">
    <property type="entry name" value="GNAT"/>
    <property type="match status" value="1"/>
</dbReference>
<dbReference type="EMBL" id="MPTB01000047">
    <property type="protein sequence ID" value="OMD41257.1"/>
    <property type="molecule type" value="Genomic_DNA"/>
</dbReference>
<dbReference type="PANTHER" id="PTHR43877">
    <property type="entry name" value="AMINOALKYLPHOSPHONATE N-ACETYLTRANSFERASE-RELATED-RELATED"/>
    <property type="match status" value="1"/>
</dbReference>
<dbReference type="SUPFAM" id="SSF55729">
    <property type="entry name" value="Acyl-CoA N-acyltransferases (Nat)"/>
    <property type="match status" value="1"/>
</dbReference>
<name>A0ABX3H297_PAEBO</name>
<feature type="domain" description="N-acetyltransferase" evidence="3">
    <location>
        <begin position="8"/>
        <end position="169"/>
    </location>
</feature>
<dbReference type="InterPro" id="IPR000182">
    <property type="entry name" value="GNAT_dom"/>
</dbReference>
<dbReference type="PANTHER" id="PTHR43877:SF1">
    <property type="entry name" value="ACETYLTRANSFERASE"/>
    <property type="match status" value="1"/>
</dbReference>
<comment type="caution">
    <text evidence="4">The sequence shown here is derived from an EMBL/GenBank/DDBJ whole genome shotgun (WGS) entry which is preliminary data.</text>
</comment>
<keyword evidence="5" id="KW-1185">Reference proteome</keyword>
<organism evidence="4 5">
    <name type="scientific">Paenibacillus borealis</name>
    <dbReference type="NCBI Taxonomy" id="160799"/>
    <lineage>
        <taxon>Bacteria</taxon>
        <taxon>Bacillati</taxon>
        <taxon>Bacillota</taxon>
        <taxon>Bacilli</taxon>
        <taxon>Bacillales</taxon>
        <taxon>Paenibacillaceae</taxon>
        <taxon>Paenibacillus</taxon>
    </lineage>
</organism>
<evidence type="ECO:0000256" key="1">
    <source>
        <dbReference type="ARBA" id="ARBA00022679"/>
    </source>
</evidence>
<sequence length="169" mass="18426">MTPKINVVLLETLLPETELELSGLLTEVVEDGASIGFLPPVTAEEASAYWKSVPDPHVLLWTAMEGDKIAGTVQLHLAAKANARHRAEIAKLMVHPEHRRKGIAGLLLDTAEQAAAAADRTLLVLDTREGDPSNLLYQSRGYIEAGRIPNYCRSANGQLDATVLYYKNL</sequence>
<evidence type="ECO:0000256" key="2">
    <source>
        <dbReference type="ARBA" id="ARBA00023315"/>
    </source>
</evidence>
<reference evidence="4 5" key="1">
    <citation type="submission" date="2016-10" db="EMBL/GenBank/DDBJ databases">
        <title>Paenibacillus species isolates.</title>
        <authorList>
            <person name="Beno S.M."/>
        </authorList>
    </citation>
    <scope>NUCLEOTIDE SEQUENCE [LARGE SCALE GENOMIC DNA]</scope>
    <source>
        <strain evidence="4 5">FSL H7-0744</strain>
    </source>
</reference>
<dbReference type="RefSeq" id="WP_076113687.1">
    <property type="nucleotide sequence ID" value="NZ_MPTB01000047.1"/>
</dbReference>
<dbReference type="Gene3D" id="3.40.630.30">
    <property type="match status" value="1"/>
</dbReference>
<evidence type="ECO:0000313" key="5">
    <source>
        <dbReference type="Proteomes" id="UP000187412"/>
    </source>
</evidence>
<gene>
    <name evidence="4" type="ORF">BSK56_27750</name>
</gene>
<dbReference type="InterPro" id="IPR016181">
    <property type="entry name" value="Acyl_CoA_acyltransferase"/>
</dbReference>
<protein>
    <submittedName>
        <fullName evidence="4">GNAT family N-acetyltransferase</fullName>
    </submittedName>
</protein>
<accession>A0ABX3H297</accession>